<dbReference type="AlphaFoldDB" id="Q22KL6"/>
<accession>Q22KL6</accession>
<name>Q22KL6_TETTS</name>
<reference evidence="4" key="1">
    <citation type="journal article" date="2006" name="PLoS Biol.">
        <title>Macronuclear genome sequence of the ciliate Tetrahymena thermophila, a model eukaryote.</title>
        <authorList>
            <person name="Eisen J.A."/>
            <person name="Coyne R.S."/>
            <person name="Wu M."/>
            <person name="Wu D."/>
            <person name="Thiagarajan M."/>
            <person name="Wortman J.R."/>
            <person name="Badger J.H."/>
            <person name="Ren Q."/>
            <person name="Amedeo P."/>
            <person name="Jones K.M."/>
            <person name="Tallon L.J."/>
            <person name="Delcher A.L."/>
            <person name="Salzberg S.L."/>
            <person name="Silva J.C."/>
            <person name="Haas B.J."/>
            <person name="Majoros W.H."/>
            <person name="Farzad M."/>
            <person name="Carlton J.M."/>
            <person name="Smith R.K. Jr."/>
            <person name="Garg J."/>
            <person name="Pearlman R.E."/>
            <person name="Karrer K.M."/>
            <person name="Sun L."/>
            <person name="Manning G."/>
            <person name="Elde N.C."/>
            <person name="Turkewitz A.P."/>
            <person name="Asai D.J."/>
            <person name="Wilkes D.E."/>
            <person name="Wang Y."/>
            <person name="Cai H."/>
            <person name="Collins K."/>
            <person name="Stewart B.A."/>
            <person name="Lee S.R."/>
            <person name="Wilamowska K."/>
            <person name="Weinberg Z."/>
            <person name="Ruzzo W.L."/>
            <person name="Wloga D."/>
            <person name="Gaertig J."/>
            <person name="Frankel J."/>
            <person name="Tsao C.-C."/>
            <person name="Gorovsky M.A."/>
            <person name="Keeling P.J."/>
            <person name="Waller R.F."/>
            <person name="Patron N.J."/>
            <person name="Cherry J.M."/>
            <person name="Stover N.A."/>
            <person name="Krieger C.J."/>
            <person name="del Toro C."/>
            <person name="Ryder H.F."/>
            <person name="Williamson S.C."/>
            <person name="Barbeau R.A."/>
            <person name="Hamilton E.P."/>
            <person name="Orias E."/>
        </authorList>
    </citation>
    <scope>NUCLEOTIDE SEQUENCE [LARGE SCALE GENOMIC DNA]</scope>
    <source>
        <strain evidence="4">SB210</strain>
    </source>
</reference>
<dbReference type="KEGG" id="tet:TTHERM_00312650"/>
<dbReference type="RefSeq" id="XP_001033446.2">
    <property type="nucleotide sequence ID" value="XM_001033446.2"/>
</dbReference>
<organism evidence="3 4">
    <name type="scientific">Tetrahymena thermophila (strain SB210)</name>
    <dbReference type="NCBI Taxonomy" id="312017"/>
    <lineage>
        <taxon>Eukaryota</taxon>
        <taxon>Sar</taxon>
        <taxon>Alveolata</taxon>
        <taxon>Ciliophora</taxon>
        <taxon>Intramacronucleata</taxon>
        <taxon>Oligohymenophorea</taxon>
        <taxon>Hymenostomatida</taxon>
        <taxon>Tetrahymenina</taxon>
        <taxon>Tetrahymenidae</taxon>
        <taxon>Tetrahymena</taxon>
    </lineage>
</organism>
<protein>
    <submittedName>
        <fullName evidence="3">Uncharacterized protein</fullName>
    </submittedName>
</protein>
<evidence type="ECO:0000313" key="4">
    <source>
        <dbReference type="Proteomes" id="UP000009168"/>
    </source>
</evidence>
<dbReference type="GeneID" id="7843004"/>
<keyword evidence="4" id="KW-1185">Reference proteome</keyword>
<feature type="coiled-coil region" evidence="1">
    <location>
        <begin position="253"/>
        <end position="305"/>
    </location>
</feature>
<feature type="region of interest" description="Disordered" evidence="2">
    <location>
        <begin position="551"/>
        <end position="585"/>
    </location>
</feature>
<feature type="compositionally biased region" description="Polar residues" evidence="2">
    <location>
        <begin position="569"/>
        <end position="585"/>
    </location>
</feature>
<dbReference type="InParanoid" id="Q22KL6"/>
<evidence type="ECO:0000256" key="2">
    <source>
        <dbReference type="SAM" id="MobiDB-lite"/>
    </source>
</evidence>
<dbReference type="HOGENOM" id="CLU_872854_0_0_1"/>
<gene>
    <name evidence="3" type="ORF">TTHERM_00312650</name>
</gene>
<evidence type="ECO:0000256" key="1">
    <source>
        <dbReference type="SAM" id="Coils"/>
    </source>
</evidence>
<evidence type="ECO:0000313" key="3">
    <source>
        <dbReference type="EMBL" id="EAR85783.2"/>
    </source>
</evidence>
<dbReference type="Proteomes" id="UP000009168">
    <property type="component" value="Unassembled WGS sequence"/>
</dbReference>
<keyword evidence="1" id="KW-0175">Coiled coil</keyword>
<feature type="compositionally biased region" description="Basic and acidic residues" evidence="2">
    <location>
        <begin position="551"/>
        <end position="568"/>
    </location>
</feature>
<dbReference type="eggNOG" id="ENOG502SH60">
    <property type="taxonomic scope" value="Eukaryota"/>
</dbReference>
<feature type="coiled-coil region" evidence="1">
    <location>
        <begin position="349"/>
        <end position="436"/>
    </location>
</feature>
<dbReference type="EMBL" id="GG662498">
    <property type="protein sequence ID" value="EAR85783.2"/>
    <property type="molecule type" value="Genomic_DNA"/>
</dbReference>
<proteinExistence type="predicted"/>
<sequence>MSSSNQKNRPMFSASVKNLSISTRPQTALAGGGQSLLFPVNQQQKILREKYPNVTSLSPKSMLKLKQQDDQKSYFSELLSSPLQNQLRNQKSPQAISQIVQQANSQLSSSLKKGAPNNIRVNNELAEYAFEDLIEKEVKISQEEYEEFKRKYHRMVFDKKGNYLYTKLEPKSLEQQRTIQEIYQSKNTSAKLKKDLNERQKNFQPEKIIGNLVKSSQEQATMHPRRKAIQEIKDRAIKSLNEMLSQTVKQKIIEGALNEIQKASTEMNSEVEKLVRENEVLRRDLEKLKDNIVELQTQNENQNWKNSCLVKDIGQINIEFDKLKKNSCELEGFIPQYKLLNSKFPDLDAKQLIFKYEKLENLCLELTKKIAELEDQKHAIDGEKQQIKQIFDRQADDLMLKDINREKQMKMYLEKLKEKEIEIKDAEEYKQNYMLLYKKIQKIFIDWNSQIKVYPLEKKDDNGPKANIKDPMEILDIMEKEIKISTPDKLQEYLRKIIVSANLLQRKYLPEYVNEKFDPDKIYERILKLVNKLNAENFKLKAQIKQLKRTDSFGHDGANDKQKGDLNDSRSYLNNSLTKNYQYEE</sequence>
<dbReference type="OrthoDB" id="295721at2759"/>